<reference evidence="1 2" key="1">
    <citation type="journal article" date="2018" name="J. Microbiol.">
        <title>Bacillus spongiae sp. nov., isolated from sponge of Jeju Island.</title>
        <authorList>
            <person name="Lee G.E."/>
            <person name="Im W.T."/>
            <person name="Park J.S."/>
        </authorList>
    </citation>
    <scope>NUCLEOTIDE SEQUENCE [LARGE SCALE GENOMIC DNA]</scope>
    <source>
        <strain evidence="1 2">135PIL107-10</strain>
    </source>
</reference>
<dbReference type="Pfam" id="PF13814">
    <property type="entry name" value="Replic_Relax"/>
    <property type="match status" value="1"/>
</dbReference>
<dbReference type="EMBL" id="JBBAXC010000001">
    <property type="protein sequence ID" value="MEI5905621.1"/>
    <property type="molecule type" value="Genomic_DNA"/>
</dbReference>
<gene>
    <name evidence="1" type="ORF">WAK64_00895</name>
</gene>
<dbReference type="InterPro" id="IPR025855">
    <property type="entry name" value="Replic_Relax"/>
</dbReference>
<dbReference type="RefSeq" id="WP_336585037.1">
    <property type="nucleotide sequence ID" value="NZ_JBBAXC010000001.1"/>
</dbReference>
<organism evidence="1 2">
    <name type="scientific">Bacillus spongiae</name>
    <dbReference type="NCBI Taxonomy" id="2683610"/>
    <lineage>
        <taxon>Bacteria</taxon>
        <taxon>Bacillati</taxon>
        <taxon>Bacillota</taxon>
        <taxon>Bacilli</taxon>
        <taxon>Bacillales</taxon>
        <taxon>Bacillaceae</taxon>
        <taxon>Bacillus</taxon>
    </lineage>
</organism>
<sequence>MNTRVIKRQQREEAILLSLKKLNYLSRSQIQRLHRLGSDRNARIVLKSMTEYLSYTREGEKVYYLNKEGRDRVQAQKVCKKTIQIHHYLMRNEAFIALGQPATWKNEVKFGMKGVGSIVADAVFQRGDLYTAIEIDYSQKMTINKSKVETYRALMRKNRFNLIWVTTTEYRRKQLAKLCEGMSVKIYTINDFK</sequence>
<evidence type="ECO:0000313" key="1">
    <source>
        <dbReference type="EMBL" id="MEI5905621.1"/>
    </source>
</evidence>
<keyword evidence="2" id="KW-1185">Reference proteome</keyword>
<dbReference type="Proteomes" id="UP001312865">
    <property type="component" value="Unassembled WGS sequence"/>
</dbReference>
<name>A0ABU8H8T3_9BACI</name>
<accession>A0ABU8H8T3</accession>
<protein>
    <submittedName>
        <fullName evidence="1">Replication-relaxation family protein</fullName>
    </submittedName>
</protein>
<evidence type="ECO:0000313" key="2">
    <source>
        <dbReference type="Proteomes" id="UP001312865"/>
    </source>
</evidence>
<proteinExistence type="predicted"/>
<comment type="caution">
    <text evidence="1">The sequence shown here is derived from an EMBL/GenBank/DDBJ whole genome shotgun (WGS) entry which is preliminary data.</text>
</comment>